<dbReference type="InterPro" id="IPR043129">
    <property type="entry name" value="ATPase_NBD"/>
</dbReference>
<dbReference type="InterPro" id="IPR005883">
    <property type="entry name" value="PilM"/>
</dbReference>
<name>A0ABZ3IJS9_9FIRM</name>
<dbReference type="Proteomes" id="UP000216752">
    <property type="component" value="Chromosome"/>
</dbReference>
<dbReference type="PIRSF" id="PIRSF019169">
    <property type="entry name" value="PilM"/>
    <property type="match status" value="1"/>
</dbReference>
<dbReference type="GO" id="GO:0051301">
    <property type="term" value="P:cell division"/>
    <property type="evidence" value="ECO:0007669"/>
    <property type="project" value="UniProtKB-KW"/>
</dbReference>
<sequence length="363" mass="39953">MIPNRFNTITSKLGNWLIKQPASAVGIDIGSSCVKAAEVSFGNRQKVLRAVGVLDLPKNVMEDGFITNAKALTEVIRQLLTNSGIVSREVVVAVSGRLVFVREVMLPVMNQAEIKEAIKWDMEKYVPYEPGSYYYDFAVVGPGNNELEIKVLLVAAPHELVNTLVNVIKQADCMPIAIDIEPLAIYRPLRDADNAMIIDIGSHVSQLMMFQGASPAVSRFIPIGGLSFTEVIMRTLGLDYAEAERLKQRQTGENSDFEGEQLLIYQQIDLLVDELAREVRRTVEYYQVQNREAVFDKLYLTGGGAKLTNLPQHIAAKLGGVAVLLHNPLTAVTLSPGIDTHYLQDMALQFALSIGLAMRGGKP</sequence>
<dbReference type="EMBL" id="CP155573">
    <property type="protein sequence ID" value="XFO65950.1"/>
    <property type="molecule type" value="Genomic_DNA"/>
</dbReference>
<proteinExistence type="predicted"/>
<dbReference type="SUPFAM" id="SSF53067">
    <property type="entry name" value="Actin-like ATPase domain"/>
    <property type="match status" value="2"/>
</dbReference>
<keyword evidence="3" id="KW-1185">Reference proteome</keyword>
<dbReference type="PANTHER" id="PTHR32432">
    <property type="entry name" value="CELL DIVISION PROTEIN FTSA-RELATED"/>
    <property type="match status" value="1"/>
</dbReference>
<dbReference type="NCBIfam" id="TIGR01175">
    <property type="entry name" value="pilM"/>
    <property type="match status" value="1"/>
</dbReference>
<dbReference type="PANTHER" id="PTHR32432:SF3">
    <property type="entry name" value="ETHANOLAMINE UTILIZATION PROTEIN EUTJ"/>
    <property type="match status" value="1"/>
</dbReference>
<dbReference type="Gene3D" id="3.30.1490.300">
    <property type="match status" value="1"/>
</dbReference>
<evidence type="ECO:0000313" key="2">
    <source>
        <dbReference type="EMBL" id="XFO65950.1"/>
    </source>
</evidence>
<accession>A0ABZ3IJS9</accession>
<feature type="domain" description="SHS2" evidence="1">
    <location>
        <begin position="24"/>
        <end position="189"/>
    </location>
</feature>
<protein>
    <submittedName>
        <fullName evidence="2">Cell division protein FtsA</fullName>
    </submittedName>
</protein>
<organism evidence="2 3">
    <name type="scientific">Sporomusa silvacetica DSM 10669</name>
    <dbReference type="NCBI Taxonomy" id="1123289"/>
    <lineage>
        <taxon>Bacteria</taxon>
        <taxon>Bacillati</taxon>
        <taxon>Bacillota</taxon>
        <taxon>Negativicutes</taxon>
        <taxon>Selenomonadales</taxon>
        <taxon>Sporomusaceae</taxon>
        <taxon>Sporomusa</taxon>
    </lineage>
</organism>
<keyword evidence="2" id="KW-0131">Cell cycle</keyword>
<reference evidence="2" key="1">
    <citation type="submission" date="2024-05" db="EMBL/GenBank/DDBJ databases">
        <title>Isolation and characterization of Sporomusa carbonis sp. nov., a carboxydotrophic hydrogenogen in the genus of Sporomusa isolated from a charcoal burning pile.</title>
        <authorList>
            <person name="Boeer T."/>
            <person name="Rosenbaum F."/>
            <person name="Eysell L."/>
            <person name="Mueller V."/>
            <person name="Daniel R."/>
            <person name="Poehlein A."/>
        </authorList>
    </citation>
    <scope>NUCLEOTIDE SEQUENCE [LARGE SCALE GENOMIC DNA]</scope>
    <source>
        <strain evidence="2">DSM 10669</strain>
    </source>
</reference>
<dbReference type="InterPro" id="IPR050696">
    <property type="entry name" value="FtsA/MreB"/>
</dbReference>
<dbReference type="CDD" id="cd24049">
    <property type="entry name" value="ASKHA_NBD_PilM"/>
    <property type="match status" value="1"/>
</dbReference>
<dbReference type="InterPro" id="IPR003494">
    <property type="entry name" value="SHS2_FtsA"/>
</dbReference>
<keyword evidence="2" id="KW-0132">Cell division</keyword>
<dbReference type="RefSeq" id="WP_169717764.1">
    <property type="nucleotide sequence ID" value="NZ_CP155573.1"/>
</dbReference>
<evidence type="ECO:0000259" key="1">
    <source>
        <dbReference type="SMART" id="SM00842"/>
    </source>
</evidence>
<dbReference type="Pfam" id="PF11104">
    <property type="entry name" value="PilM_2"/>
    <property type="match status" value="1"/>
</dbReference>
<evidence type="ECO:0000313" key="3">
    <source>
        <dbReference type="Proteomes" id="UP000216752"/>
    </source>
</evidence>
<dbReference type="SMART" id="SM00842">
    <property type="entry name" value="FtsA"/>
    <property type="match status" value="1"/>
</dbReference>
<dbReference type="Gene3D" id="3.30.420.40">
    <property type="match status" value="2"/>
</dbReference>
<gene>
    <name evidence="2" type="primary">ftsA_1</name>
    <name evidence="2" type="ORF">SPSIL_020980</name>
</gene>